<dbReference type="GO" id="GO:0008234">
    <property type="term" value="F:cysteine-type peptidase activity"/>
    <property type="evidence" value="ECO:0007669"/>
    <property type="project" value="InterPro"/>
</dbReference>
<dbReference type="AlphaFoldDB" id="A0A381W8F1"/>
<dbReference type="InterPro" id="IPR001769">
    <property type="entry name" value="Gingipain"/>
</dbReference>
<feature type="domain" description="Gingipain" evidence="2">
    <location>
        <begin position="555"/>
        <end position="702"/>
    </location>
</feature>
<dbReference type="InterPro" id="IPR029030">
    <property type="entry name" value="Caspase-like_dom_sf"/>
</dbReference>
<dbReference type="EMBL" id="UINC01011030">
    <property type="protein sequence ID" value="SVA48836.1"/>
    <property type="molecule type" value="Genomic_DNA"/>
</dbReference>
<gene>
    <name evidence="3" type="ORF">METZ01_LOCUS101690</name>
</gene>
<protein>
    <recommendedName>
        <fullName evidence="2">Gingipain domain-containing protein</fullName>
    </recommendedName>
</protein>
<feature type="non-terminal residue" evidence="3">
    <location>
        <position position="702"/>
    </location>
</feature>
<accession>A0A381W8F1</accession>
<dbReference type="Gene3D" id="3.40.50.10390">
    <property type="entry name" value="Gingipain r, domain 1"/>
    <property type="match status" value="1"/>
</dbReference>
<dbReference type="InterPro" id="IPR029031">
    <property type="entry name" value="Gingipain_N_sf"/>
</dbReference>
<keyword evidence="1" id="KW-0732">Signal</keyword>
<reference evidence="3" key="1">
    <citation type="submission" date="2018-05" db="EMBL/GenBank/DDBJ databases">
        <authorList>
            <person name="Lanie J.A."/>
            <person name="Ng W.-L."/>
            <person name="Kazmierczak K.M."/>
            <person name="Andrzejewski T.M."/>
            <person name="Davidsen T.M."/>
            <person name="Wayne K.J."/>
            <person name="Tettelin H."/>
            <person name="Glass J.I."/>
            <person name="Rusch D."/>
            <person name="Podicherti R."/>
            <person name="Tsui H.-C.T."/>
            <person name="Winkler M.E."/>
        </authorList>
    </citation>
    <scope>NUCLEOTIDE SEQUENCE</scope>
</reference>
<evidence type="ECO:0000256" key="1">
    <source>
        <dbReference type="ARBA" id="ARBA00022729"/>
    </source>
</evidence>
<organism evidence="3">
    <name type="scientific">marine metagenome</name>
    <dbReference type="NCBI Taxonomy" id="408172"/>
    <lineage>
        <taxon>unclassified sequences</taxon>
        <taxon>metagenomes</taxon>
        <taxon>ecological metagenomes</taxon>
    </lineage>
</organism>
<evidence type="ECO:0000313" key="3">
    <source>
        <dbReference type="EMBL" id="SVA48836.1"/>
    </source>
</evidence>
<dbReference type="GO" id="GO:0006508">
    <property type="term" value="P:proteolysis"/>
    <property type="evidence" value="ECO:0007669"/>
    <property type="project" value="InterPro"/>
</dbReference>
<name>A0A381W8F1_9ZZZZ</name>
<evidence type="ECO:0000259" key="2">
    <source>
        <dbReference type="Pfam" id="PF01364"/>
    </source>
</evidence>
<dbReference type="SUPFAM" id="SSF52129">
    <property type="entry name" value="Caspase-like"/>
    <property type="match status" value="1"/>
</dbReference>
<sequence>MQFISPISNFYSMFRFVSVVLMISSALFASVKTKIIQSSHKNLVIHVVTNPVTTADLYPSTLLIGLPSLKLPKTQIRYYRKSPNPFPGFNKQNQTDFEWYNLQILQNLPSAVLEIDPKTKDGSFYEIVEIHIQFGPYEYPLRRPTSTEITLSANRILNWQTAKNWLRPEKRSAKKIQSFPPGKWISFELLEDGMKMIMQETLANIIPSISSHDPRAYMLFMSSELGRSRSQSVNLPIADNLVEVSIDIEGESDGSFDIEDRIIFYGRGPSGYELKISDVNWNQNLYFTTNTCWLFLPDDNSIRGKRVKMLPVPEFTSLTLDYGLSFYHAEIDLVNPEGSGLQWVGNSIPASGSQIITAITPNPKSGVDANITIQFMGNSSSETSSANHRMELRHNSSGGIQVGNTLTWTGTGLRNISGTIPGSELNSGNNAFYIQNISDDGNSAPYFDFFDIQYGRLLDDVEAFEFFAPAVGQEVRFTFSEPISSTTRVWDITNPQKASLANVSNLVNLEVILPTDTLARFAVFNINSLTNVENLEYQPNTVMDDLRNQITIAQYIIVGPKSFQTAVHPLLNLRNPSRYANLENIYQEYSAGNRDPMAVRSFLQWTQENWQEPKPICVLLLGDSGYDYRNITGESSIIVPTIQVQAYRSFATDDRFATIYGNIPEIALGRYPARNLDEVEDFVDKIIALESGPEFGPWRQKV</sequence>
<proteinExistence type="predicted"/>
<dbReference type="Pfam" id="PF01364">
    <property type="entry name" value="Peptidase_C25"/>
    <property type="match status" value="1"/>
</dbReference>